<keyword evidence="1" id="KW-0805">Transcription regulation</keyword>
<dbReference type="Pfam" id="PF12802">
    <property type="entry name" value="MarR_2"/>
    <property type="match status" value="1"/>
</dbReference>
<evidence type="ECO:0000256" key="1">
    <source>
        <dbReference type="ARBA" id="ARBA00023015"/>
    </source>
</evidence>
<dbReference type="GO" id="GO:0003677">
    <property type="term" value="F:DNA binding"/>
    <property type="evidence" value="ECO:0007669"/>
    <property type="project" value="UniProtKB-KW"/>
</dbReference>
<dbReference type="Gene3D" id="1.10.10.10">
    <property type="entry name" value="Winged helix-like DNA-binding domain superfamily/Winged helix DNA-binding domain"/>
    <property type="match status" value="1"/>
</dbReference>
<feature type="compositionally biased region" description="Basic and acidic residues" evidence="4">
    <location>
        <begin position="152"/>
        <end position="171"/>
    </location>
</feature>
<feature type="region of interest" description="Disordered" evidence="4">
    <location>
        <begin position="152"/>
        <end position="187"/>
    </location>
</feature>
<evidence type="ECO:0000256" key="2">
    <source>
        <dbReference type="ARBA" id="ARBA00023125"/>
    </source>
</evidence>
<gene>
    <name evidence="6" type="ORF">QO010_003202</name>
</gene>
<evidence type="ECO:0000313" key="6">
    <source>
        <dbReference type="EMBL" id="MDQ0465415.1"/>
    </source>
</evidence>
<keyword evidence="2 6" id="KW-0238">DNA-binding</keyword>
<evidence type="ECO:0000259" key="5">
    <source>
        <dbReference type="PROSITE" id="PS50995"/>
    </source>
</evidence>
<dbReference type="PROSITE" id="PS50995">
    <property type="entry name" value="HTH_MARR_2"/>
    <property type="match status" value="1"/>
</dbReference>
<feature type="compositionally biased region" description="Basic and acidic residues" evidence="4">
    <location>
        <begin position="9"/>
        <end position="19"/>
    </location>
</feature>
<dbReference type="InterPro" id="IPR036388">
    <property type="entry name" value="WH-like_DNA-bd_sf"/>
</dbReference>
<reference evidence="6 7" key="1">
    <citation type="submission" date="2023-07" db="EMBL/GenBank/DDBJ databases">
        <title>Genomic Encyclopedia of Type Strains, Phase IV (KMG-IV): sequencing the most valuable type-strain genomes for metagenomic binning, comparative biology and taxonomic classification.</title>
        <authorList>
            <person name="Goeker M."/>
        </authorList>
    </citation>
    <scope>NUCLEOTIDE SEQUENCE [LARGE SCALE GENOMIC DNA]</scope>
    <source>
        <strain evidence="6 7">DSM 18695</strain>
    </source>
</reference>
<dbReference type="RefSeq" id="WP_307350712.1">
    <property type="nucleotide sequence ID" value="NZ_JAUSVS010000006.1"/>
</dbReference>
<accession>A0ABU0ITT7</accession>
<feature type="region of interest" description="Disordered" evidence="4">
    <location>
        <begin position="1"/>
        <end position="20"/>
    </location>
</feature>
<dbReference type="EMBL" id="JAUSVS010000006">
    <property type="protein sequence ID" value="MDQ0465415.1"/>
    <property type="molecule type" value="Genomic_DNA"/>
</dbReference>
<dbReference type="PANTHER" id="PTHR42756">
    <property type="entry name" value="TRANSCRIPTIONAL REGULATOR, MARR"/>
    <property type="match status" value="1"/>
</dbReference>
<dbReference type="InterPro" id="IPR036390">
    <property type="entry name" value="WH_DNA-bd_sf"/>
</dbReference>
<keyword evidence="7" id="KW-1185">Reference proteome</keyword>
<dbReference type="Proteomes" id="UP001228905">
    <property type="component" value="Unassembled WGS sequence"/>
</dbReference>
<dbReference type="SMART" id="SM00347">
    <property type="entry name" value="HTH_MARR"/>
    <property type="match status" value="1"/>
</dbReference>
<dbReference type="PANTHER" id="PTHR42756:SF1">
    <property type="entry name" value="TRANSCRIPTIONAL REPRESSOR OF EMRAB OPERON"/>
    <property type="match status" value="1"/>
</dbReference>
<evidence type="ECO:0000256" key="3">
    <source>
        <dbReference type="ARBA" id="ARBA00023163"/>
    </source>
</evidence>
<dbReference type="SUPFAM" id="SSF46785">
    <property type="entry name" value="Winged helix' DNA-binding domain"/>
    <property type="match status" value="1"/>
</dbReference>
<evidence type="ECO:0000313" key="7">
    <source>
        <dbReference type="Proteomes" id="UP001228905"/>
    </source>
</evidence>
<comment type="caution">
    <text evidence="6">The sequence shown here is derived from an EMBL/GenBank/DDBJ whole genome shotgun (WGS) entry which is preliminary data.</text>
</comment>
<keyword evidence="3" id="KW-0804">Transcription</keyword>
<dbReference type="InterPro" id="IPR000835">
    <property type="entry name" value="HTH_MarR-typ"/>
</dbReference>
<evidence type="ECO:0000256" key="4">
    <source>
        <dbReference type="SAM" id="MobiDB-lite"/>
    </source>
</evidence>
<sequence length="187" mass="19792">MAKTKTGSKHSDGTLDRSPGHLLHRAQQRALDFYAAAGPAGAVTQRQYAVLAAVAAREGAAQAELVAATGIDRSTLAELVARMIGKDLLARERSKADARANAVHLTEAGRAALDAAAPQATAADAQLLALLPRGKRDVFVDLLRLLTGDEARPEKVKKDKAEKAERKAAKAEKKKKKAAKTVKEAVE</sequence>
<feature type="domain" description="HTH marR-type" evidence="5">
    <location>
        <begin position="16"/>
        <end position="148"/>
    </location>
</feature>
<organism evidence="6 7">
    <name type="scientific">Caulobacter ginsengisoli</name>
    <dbReference type="NCBI Taxonomy" id="400775"/>
    <lineage>
        <taxon>Bacteria</taxon>
        <taxon>Pseudomonadati</taxon>
        <taxon>Pseudomonadota</taxon>
        <taxon>Alphaproteobacteria</taxon>
        <taxon>Caulobacterales</taxon>
        <taxon>Caulobacteraceae</taxon>
        <taxon>Caulobacter</taxon>
    </lineage>
</organism>
<name>A0ABU0ITT7_9CAUL</name>
<proteinExistence type="predicted"/>
<protein>
    <submittedName>
        <fullName evidence="6">DNA-binding MarR family transcriptional regulator</fullName>
    </submittedName>
</protein>